<reference evidence="9" key="1">
    <citation type="submission" date="2016-01" db="EMBL/GenBank/DDBJ databases">
        <authorList>
            <person name="Peeters C."/>
        </authorList>
    </citation>
    <scope>NUCLEOTIDE SEQUENCE [LARGE SCALE GENOMIC DNA]</scope>
</reference>
<accession>A0A158G7I4</accession>
<dbReference type="AlphaFoldDB" id="A0A158G7I4"/>
<organism evidence="8 9">
    <name type="scientific">Caballeronia cordobensis</name>
    <name type="common">Burkholderia cordobensis</name>
    <dbReference type="NCBI Taxonomy" id="1353886"/>
    <lineage>
        <taxon>Bacteria</taxon>
        <taxon>Pseudomonadati</taxon>
        <taxon>Pseudomonadota</taxon>
        <taxon>Betaproteobacteria</taxon>
        <taxon>Burkholderiales</taxon>
        <taxon>Burkholderiaceae</taxon>
        <taxon>Caballeronia</taxon>
    </lineage>
</organism>
<evidence type="ECO:0000256" key="2">
    <source>
        <dbReference type="ARBA" id="ARBA00010139"/>
    </source>
</evidence>
<evidence type="ECO:0000256" key="5">
    <source>
        <dbReference type="ARBA" id="ARBA00022857"/>
    </source>
</evidence>
<gene>
    <name evidence="8" type="ORF">AWB70_01662</name>
</gene>
<dbReference type="SUPFAM" id="SSF51905">
    <property type="entry name" value="FAD/NAD(P)-binding domain"/>
    <property type="match status" value="2"/>
</dbReference>
<dbReference type="InterPro" id="IPR050775">
    <property type="entry name" value="FAD-binding_Monooxygenases"/>
</dbReference>
<dbReference type="Proteomes" id="UP000054740">
    <property type="component" value="Unassembled WGS sequence"/>
</dbReference>
<dbReference type="InterPro" id="IPR036188">
    <property type="entry name" value="FAD/NAD-bd_sf"/>
</dbReference>
<keyword evidence="6" id="KW-0560">Oxidoreductase</keyword>
<dbReference type="EMBL" id="FCNY02000003">
    <property type="protein sequence ID" value="SAL28012.1"/>
    <property type="molecule type" value="Genomic_DNA"/>
</dbReference>
<name>A0A158G7I4_CABCO</name>
<dbReference type="GO" id="GO:0050660">
    <property type="term" value="F:flavin adenine dinucleotide binding"/>
    <property type="evidence" value="ECO:0007669"/>
    <property type="project" value="InterPro"/>
</dbReference>
<sequence>MRYVDEPVSKSGADGAGGGGGVSPDLDVVIVGAGFAGVYALYKFRKLGLRARALEAGSGIGGTWFWNRYPGARCDVDSVEYSYSFSDALQMEWDWPERFSAQGDILRYINHVADRFDLRRDIQLNTRVQSATFDEPNGIWRVTTVDGQAYTARFCVMATGNLSLPRVPEFPGLDTFKGDWYHTGLWPDEPVDFTGRRVGVIGTGSSGIQVIPIIAKQASELFVFQRTANFTLPARNRALSGDELGQHKTRYGFWRAEAQNTPFGIAGHPAPTKNALDDTPEDRLARFEAKWKAGGSVSFLYAYKDLLTSKAANDTAAEFVRGKIRSTVKDPATAELLVPKDYPIGARRLCLDTGYYETFNLPTVTLVDAKSAPIVEITETGVKTTTGAYALDTLVFATGFDAITGALADIDIRGRDALSLKQKWAHGPRTYLGLMTAGFPNMFIVTGPGSPSVKANMVCAIEQHLNWIADCVAMLDARKSRMIEADAQAETRWVEHVNEVADATLYPLAESWYTGANVPGKPRVFMPYVGGYHRYRAICEEVVRDDYRGFVIAGVPAIAA</sequence>
<evidence type="ECO:0000313" key="8">
    <source>
        <dbReference type="EMBL" id="SAL28012.1"/>
    </source>
</evidence>
<evidence type="ECO:0000313" key="9">
    <source>
        <dbReference type="Proteomes" id="UP000054740"/>
    </source>
</evidence>
<proteinExistence type="inferred from homology"/>
<evidence type="ECO:0000256" key="3">
    <source>
        <dbReference type="ARBA" id="ARBA00022630"/>
    </source>
</evidence>
<keyword evidence="4" id="KW-0274">FAD</keyword>
<dbReference type="RefSeq" id="WP_053571346.1">
    <property type="nucleotide sequence ID" value="NZ_FCNY02000003.1"/>
</dbReference>
<dbReference type="Pfam" id="PF00743">
    <property type="entry name" value="FMO-like"/>
    <property type="match status" value="1"/>
</dbReference>
<dbReference type="InterPro" id="IPR020946">
    <property type="entry name" value="Flavin_mOase-like"/>
</dbReference>
<comment type="cofactor">
    <cofactor evidence="1">
        <name>FAD</name>
        <dbReference type="ChEBI" id="CHEBI:57692"/>
    </cofactor>
</comment>
<dbReference type="PRINTS" id="PR00411">
    <property type="entry name" value="PNDRDTASEI"/>
</dbReference>
<evidence type="ECO:0000256" key="6">
    <source>
        <dbReference type="ARBA" id="ARBA00023002"/>
    </source>
</evidence>
<keyword evidence="3" id="KW-0285">Flavoprotein</keyword>
<comment type="similarity">
    <text evidence="2">Belongs to the FAD-binding monooxygenase family.</text>
</comment>
<dbReference type="GO" id="GO:0050661">
    <property type="term" value="F:NADP binding"/>
    <property type="evidence" value="ECO:0007669"/>
    <property type="project" value="InterPro"/>
</dbReference>
<dbReference type="PANTHER" id="PTHR43098:SF3">
    <property type="entry name" value="L-ORNITHINE N(5)-MONOOXYGENASE-RELATED"/>
    <property type="match status" value="1"/>
</dbReference>
<keyword evidence="9" id="KW-1185">Reference proteome</keyword>
<dbReference type="PANTHER" id="PTHR43098">
    <property type="entry name" value="L-ORNITHINE N(5)-MONOOXYGENASE-RELATED"/>
    <property type="match status" value="1"/>
</dbReference>
<keyword evidence="7" id="KW-0503">Monooxygenase</keyword>
<evidence type="ECO:0000256" key="4">
    <source>
        <dbReference type="ARBA" id="ARBA00022827"/>
    </source>
</evidence>
<evidence type="ECO:0000256" key="1">
    <source>
        <dbReference type="ARBA" id="ARBA00001974"/>
    </source>
</evidence>
<protein>
    <submittedName>
        <fullName evidence="8">FAD dependent oxidoreductase</fullName>
    </submittedName>
</protein>
<dbReference type="GO" id="GO:0004499">
    <property type="term" value="F:N,N-dimethylaniline monooxygenase activity"/>
    <property type="evidence" value="ECO:0007669"/>
    <property type="project" value="InterPro"/>
</dbReference>
<evidence type="ECO:0000256" key="7">
    <source>
        <dbReference type="ARBA" id="ARBA00023033"/>
    </source>
</evidence>
<keyword evidence="5" id="KW-0521">NADP</keyword>
<dbReference type="Gene3D" id="3.50.50.60">
    <property type="entry name" value="FAD/NAD(P)-binding domain"/>
    <property type="match status" value="2"/>
</dbReference>